<dbReference type="Pfam" id="PF00593">
    <property type="entry name" value="TonB_dep_Rec_b-barrel"/>
    <property type="match status" value="1"/>
</dbReference>
<dbReference type="PROSITE" id="PS52016">
    <property type="entry name" value="TONB_DEPENDENT_REC_3"/>
    <property type="match status" value="1"/>
</dbReference>
<dbReference type="RefSeq" id="WP_243520398.1">
    <property type="nucleotide sequence ID" value="NZ_CP094535.1"/>
</dbReference>
<gene>
    <name evidence="17" type="ORF">MTP16_23660</name>
</gene>
<evidence type="ECO:0000256" key="3">
    <source>
        <dbReference type="ARBA" id="ARBA00022452"/>
    </source>
</evidence>
<feature type="domain" description="TonB-dependent receptor plug" evidence="16">
    <location>
        <begin position="132"/>
        <end position="245"/>
    </location>
</feature>
<dbReference type="Gene3D" id="2.40.170.20">
    <property type="entry name" value="TonB-dependent receptor, beta-barrel domain"/>
    <property type="match status" value="1"/>
</dbReference>
<dbReference type="EMBL" id="CP094535">
    <property type="protein sequence ID" value="UOE36487.1"/>
    <property type="molecule type" value="Genomic_DNA"/>
</dbReference>
<evidence type="ECO:0000259" key="16">
    <source>
        <dbReference type="Pfam" id="PF07715"/>
    </source>
</evidence>
<accession>A0ABY4BBD4</accession>
<keyword evidence="9 13" id="KW-0798">TonB box</keyword>
<evidence type="ECO:0000313" key="18">
    <source>
        <dbReference type="Proteomes" id="UP000831390"/>
    </source>
</evidence>
<keyword evidence="2 12" id="KW-0813">Transport</keyword>
<dbReference type="InterPro" id="IPR012910">
    <property type="entry name" value="Plug_dom"/>
</dbReference>
<reference evidence="17 18" key="1">
    <citation type="submission" date="2022-03" db="EMBL/GenBank/DDBJ databases">
        <title>Hymenobactersp. isolated from the air.</title>
        <authorList>
            <person name="Won M."/>
            <person name="Kwon S.-W."/>
        </authorList>
    </citation>
    <scope>NUCLEOTIDE SEQUENCE [LARGE SCALE GENOMIC DNA]</scope>
    <source>
        <strain evidence="17 18">KACC 22596</strain>
        <plasmid evidence="17 18">unnamed1</plasmid>
    </source>
</reference>
<keyword evidence="11 12" id="KW-0998">Cell outer membrane</keyword>
<dbReference type="InterPro" id="IPR010917">
    <property type="entry name" value="TonB_rcpt_CS"/>
</dbReference>
<keyword evidence="17" id="KW-0614">Plasmid</keyword>
<keyword evidence="4" id="KW-0410">Iron transport</keyword>
<dbReference type="SUPFAM" id="SSF56935">
    <property type="entry name" value="Porins"/>
    <property type="match status" value="1"/>
</dbReference>
<evidence type="ECO:0000256" key="6">
    <source>
        <dbReference type="ARBA" id="ARBA00022729"/>
    </source>
</evidence>
<dbReference type="InterPro" id="IPR036942">
    <property type="entry name" value="Beta-barrel_TonB_sf"/>
</dbReference>
<sequence length="964" mass="104176">MTQTTILLPVARASRWPMLGLLGLLSFQQAMAQSTGNLSGRVTDPKGAGLPGATVVVKGTSNGTSTDANGAFTLKGLEPGNVTLTVSFVGYTTKDVLVPIDKQGDNLSISMADDSKSLDEVVVTGVFDTRTKMESSVAISTLNSKQIQLLAPTSAADLLKTVPGVYVNQARGEINNTVYTRGISAGSIDNANGYYYVSLQEDGLPVTNVNLSVDNFLRADATIARLEAVRGGTASILGTNSPGGIFNYVSKTGGAKTEGEVRTRFGLEGNGKNPYYRADANLSGPLNADKSLTYSIGGFYRTSQGARYPGYQMNNGGQVKGNIVKNYATGSLKLYGKLLLDHNAVAEFIPTQSFSDPKILSGLSATDSYYLPNISVPFPVNGGDTRTFNTTDKVYNRDRSLGLLWTQELGSGFTITNNFRYSNQANTNNTPSVVTPISTTSLLFYAIPHLLGNFGTYTFTDKVTGQVLGTVTQSPNIINGQFAGFNFTPGANNNFPGANVQPNSLFFLPMFYQDTKIQNILDRFAINKKLDNMSFTAGVFYANTLVDRVGGATDAGIGFGTIQDKPHLTDITLTAFNGTKYQVTDPNGIVDVGRDGLNHNHGRQEQIAAFFGHDWKLTPKLTLDYGLRYEHTSHVGYNVQPVPNPLRSTAGYGGRDGNPLTLYDNGGGTDGPPLNFDQKFNTFSYTAALNYAFSDSYALYGRYSNGHKSPDLTYFFALNTPYLRDNPNAFSQQTEQIELGFKVKTNKLSGALTPFYSQLSNVATVQTFTNADQTTYTPPVQFARYQTYGVEAEANYALSSNLSVRATATVQTSKATEISSWISNTPGPQDDALVSYSGNETDNNAKLMLSAAPTYTLGKFLAQVNWFYLGDRQANVSNAFKLPGFSQFDATVAYDLNDHFRLQGNVNNIFNVYGILGWVGPGGFPAALDRQAFTPAYVQANPNAVYATQGSMPRSYFLSAVYKF</sequence>
<dbReference type="Gene3D" id="2.60.40.1120">
    <property type="entry name" value="Carboxypeptidase-like, regulatory domain"/>
    <property type="match status" value="1"/>
</dbReference>
<comment type="subcellular location">
    <subcellularLocation>
        <location evidence="1 12">Cell outer membrane</location>
        <topology evidence="1 12">Multi-pass membrane protein</topology>
    </subcellularLocation>
</comment>
<dbReference type="PROSITE" id="PS01156">
    <property type="entry name" value="TONB_DEPENDENT_REC_2"/>
    <property type="match status" value="1"/>
</dbReference>
<evidence type="ECO:0000259" key="15">
    <source>
        <dbReference type="Pfam" id="PF00593"/>
    </source>
</evidence>
<evidence type="ECO:0000256" key="8">
    <source>
        <dbReference type="ARBA" id="ARBA00023065"/>
    </source>
</evidence>
<evidence type="ECO:0000256" key="7">
    <source>
        <dbReference type="ARBA" id="ARBA00023004"/>
    </source>
</evidence>
<dbReference type="PANTHER" id="PTHR32552:SF89">
    <property type="entry name" value="CATECHOLATE SIDEROPHORE RECEPTOR FIU"/>
    <property type="match status" value="1"/>
</dbReference>
<dbReference type="SUPFAM" id="SSF49464">
    <property type="entry name" value="Carboxypeptidase regulatory domain-like"/>
    <property type="match status" value="1"/>
</dbReference>
<geneLocation type="plasmid" evidence="17 18">
    <name>unnamed1</name>
</geneLocation>
<keyword evidence="7" id="KW-0408">Iron</keyword>
<keyword evidence="10 12" id="KW-0472">Membrane</keyword>
<evidence type="ECO:0000256" key="5">
    <source>
        <dbReference type="ARBA" id="ARBA00022692"/>
    </source>
</evidence>
<keyword evidence="18" id="KW-1185">Reference proteome</keyword>
<dbReference type="InterPro" id="IPR000531">
    <property type="entry name" value="Beta-barrel_TonB"/>
</dbReference>
<comment type="similarity">
    <text evidence="12 13">Belongs to the TonB-dependent receptor family.</text>
</comment>
<feature type="signal peptide" evidence="14">
    <location>
        <begin position="1"/>
        <end position="32"/>
    </location>
</feature>
<protein>
    <submittedName>
        <fullName evidence="17">TonB-dependent receptor</fullName>
    </submittedName>
</protein>
<dbReference type="InterPro" id="IPR037066">
    <property type="entry name" value="Plug_dom_sf"/>
</dbReference>
<evidence type="ECO:0000256" key="4">
    <source>
        <dbReference type="ARBA" id="ARBA00022496"/>
    </source>
</evidence>
<feature type="chain" id="PRO_5046407181" evidence="14">
    <location>
        <begin position="33"/>
        <end position="964"/>
    </location>
</feature>
<name>A0ABY4BBD4_9BACT</name>
<dbReference type="Gene3D" id="2.170.130.10">
    <property type="entry name" value="TonB-dependent receptor, plug domain"/>
    <property type="match status" value="1"/>
</dbReference>
<evidence type="ECO:0000313" key="17">
    <source>
        <dbReference type="EMBL" id="UOE36487.1"/>
    </source>
</evidence>
<dbReference type="Proteomes" id="UP000831390">
    <property type="component" value="Plasmid unnamed1"/>
</dbReference>
<dbReference type="InterPro" id="IPR039426">
    <property type="entry name" value="TonB-dep_rcpt-like"/>
</dbReference>
<keyword evidence="3 12" id="KW-1134">Transmembrane beta strand</keyword>
<keyword evidence="17" id="KW-0675">Receptor</keyword>
<dbReference type="Pfam" id="PF13715">
    <property type="entry name" value="CarbopepD_reg_2"/>
    <property type="match status" value="1"/>
</dbReference>
<proteinExistence type="inferred from homology"/>
<keyword evidence="8" id="KW-0406">Ion transport</keyword>
<keyword evidence="6 14" id="KW-0732">Signal</keyword>
<evidence type="ECO:0000256" key="2">
    <source>
        <dbReference type="ARBA" id="ARBA00022448"/>
    </source>
</evidence>
<organism evidence="17 18">
    <name type="scientific">Hymenobacter monticola</name>
    <dbReference type="NCBI Taxonomy" id="1705399"/>
    <lineage>
        <taxon>Bacteria</taxon>
        <taxon>Pseudomonadati</taxon>
        <taxon>Bacteroidota</taxon>
        <taxon>Cytophagia</taxon>
        <taxon>Cytophagales</taxon>
        <taxon>Hymenobacteraceae</taxon>
        <taxon>Hymenobacter</taxon>
    </lineage>
</organism>
<evidence type="ECO:0000256" key="9">
    <source>
        <dbReference type="ARBA" id="ARBA00023077"/>
    </source>
</evidence>
<evidence type="ECO:0000256" key="14">
    <source>
        <dbReference type="SAM" id="SignalP"/>
    </source>
</evidence>
<feature type="domain" description="TonB-dependent receptor-like beta-barrel" evidence="15">
    <location>
        <begin position="572"/>
        <end position="909"/>
    </location>
</feature>
<evidence type="ECO:0000256" key="10">
    <source>
        <dbReference type="ARBA" id="ARBA00023136"/>
    </source>
</evidence>
<dbReference type="InterPro" id="IPR008969">
    <property type="entry name" value="CarboxyPept-like_regulatory"/>
</dbReference>
<keyword evidence="5 12" id="KW-0812">Transmembrane</keyword>
<evidence type="ECO:0000256" key="11">
    <source>
        <dbReference type="ARBA" id="ARBA00023237"/>
    </source>
</evidence>
<evidence type="ECO:0000256" key="12">
    <source>
        <dbReference type="PROSITE-ProRule" id="PRU01360"/>
    </source>
</evidence>
<evidence type="ECO:0000256" key="13">
    <source>
        <dbReference type="RuleBase" id="RU003357"/>
    </source>
</evidence>
<evidence type="ECO:0000256" key="1">
    <source>
        <dbReference type="ARBA" id="ARBA00004571"/>
    </source>
</evidence>
<dbReference type="PANTHER" id="PTHR32552">
    <property type="entry name" value="FERRICHROME IRON RECEPTOR-RELATED"/>
    <property type="match status" value="1"/>
</dbReference>
<dbReference type="Pfam" id="PF07715">
    <property type="entry name" value="Plug"/>
    <property type="match status" value="1"/>
</dbReference>